<evidence type="ECO:0000313" key="3">
    <source>
        <dbReference type="Proteomes" id="UP000223968"/>
    </source>
</evidence>
<gene>
    <name evidence="2" type="ORF">AJ79_05114</name>
</gene>
<dbReference type="EMBL" id="PDNB01000078">
    <property type="protein sequence ID" value="PGH11072.1"/>
    <property type="molecule type" value="Genomic_DNA"/>
</dbReference>
<reference evidence="2 3" key="1">
    <citation type="submission" date="2017-10" db="EMBL/GenBank/DDBJ databases">
        <title>Comparative genomics in systemic dimorphic fungi from Ajellomycetaceae.</title>
        <authorList>
            <person name="Munoz J.F."/>
            <person name="Mcewen J.G."/>
            <person name="Clay O.K."/>
            <person name="Cuomo C.A."/>
        </authorList>
    </citation>
    <scope>NUCLEOTIDE SEQUENCE [LARGE SCALE GENOMIC DNA]</scope>
    <source>
        <strain evidence="2 3">UAMH5409</strain>
    </source>
</reference>
<protein>
    <submittedName>
        <fullName evidence="2">Uncharacterized protein</fullName>
    </submittedName>
</protein>
<accession>A0A2B7XR01</accession>
<sequence>MFKLFSSKPSSESKPSAAGNTPTGGKPASDGKPSYDDFTGKSQVHSDPDENEDVKLVRGTVYIALFDTRSSKVYHWGLLVATNDRTGMLYHNTNEGAGYMFKAHYRPHILNSQSLLALVEISVLDLDHKGISQLFAQTIRSVPVGEHRCKTWMFEALWELSQTGLLGCNINEWTQMDALEVECVDHVRSVRKGESAMIGHSRYYGD</sequence>
<organism evidence="2 3">
    <name type="scientific">Helicocarpus griseus UAMH5409</name>
    <dbReference type="NCBI Taxonomy" id="1447875"/>
    <lineage>
        <taxon>Eukaryota</taxon>
        <taxon>Fungi</taxon>
        <taxon>Dikarya</taxon>
        <taxon>Ascomycota</taxon>
        <taxon>Pezizomycotina</taxon>
        <taxon>Eurotiomycetes</taxon>
        <taxon>Eurotiomycetidae</taxon>
        <taxon>Onygenales</taxon>
        <taxon>Ajellomycetaceae</taxon>
        <taxon>Helicocarpus</taxon>
    </lineage>
</organism>
<dbReference type="OrthoDB" id="3016366at2759"/>
<feature type="compositionally biased region" description="Basic and acidic residues" evidence="1">
    <location>
        <begin position="33"/>
        <end position="51"/>
    </location>
</feature>
<evidence type="ECO:0000313" key="2">
    <source>
        <dbReference type="EMBL" id="PGH11072.1"/>
    </source>
</evidence>
<dbReference type="AlphaFoldDB" id="A0A2B7XR01"/>
<dbReference type="InterPro" id="IPR046670">
    <property type="entry name" value="DUF6540"/>
</dbReference>
<dbReference type="Proteomes" id="UP000223968">
    <property type="component" value="Unassembled WGS sequence"/>
</dbReference>
<keyword evidence="3" id="KW-1185">Reference proteome</keyword>
<evidence type="ECO:0000256" key="1">
    <source>
        <dbReference type="SAM" id="MobiDB-lite"/>
    </source>
</evidence>
<name>A0A2B7XR01_9EURO</name>
<feature type="compositionally biased region" description="Low complexity" evidence="1">
    <location>
        <begin position="1"/>
        <end position="16"/>
    </location>
</feature>
<comment type="caution">
    <text evidence="2">The sequence shown here is derived from an EMBL/GenBank/DDBJ whole genome shotgun (WGS) entry which is preliminary data.</text>
</comment>
<proteinExistence type="predicted"/>
<dbReference type="Pfam" id="PF20174">
    <property type="entry name" value="DUF6540"/>
    <property type="match status" value="1"/>
</dbReference>
<feature type="region of interest" description="Disordered" evidence="1">
    <location>
        <begin position="1"/>
        <end position="51"/>
    </location>
</feature>